<accession>A0A2M8L829</accession>
<organism evidence="1 2">
    <name type="scientific">Candidatus Tagabacteria bacterium CG10_big_fil_rev_8_21_14_0_10_40_13</name>
    <dbReference type="NCBI Taxonomy" id="1975022"/>
    <lineage>
        <taxon>Bacteria</taxon>
        <taxon>Candidatus Tagaibacteriota</taxon>
    </lineage>
</organism>
<dbReference type="AlphaFoldDB" id="A0A2M8L829"/>
<comment type="caution">
    <text evidence="1">The sequence shown here is derived from an EMBL/GenBank/DDBJ whole genome shotgun (WGS) entry which is preliminary data.</text>
</comment>
<name>A0A2M8L829_9BACT</name>
<gene>
    <name evidence="1" type="ORF">COV00_03495</name>
</gene>
<protein>
    <submittedName>
        <fullName evidence="1">Uncharacterized protein</fullName>
    </submittedName>
</protein>
<proteinExistence type="predicted"/>
<reference evidence="2" key="1">
    <citation type="submission" date="2017-09" db="EMBL/GenBank/DDBJ databases">
        <title>Depth-based differentiation of microbial function through sediment-hosted aquifers and enrichment of novel symbionts in the deep terrestrial subsurface.</title>
        <authorList>
            <person name="Probst A.J."/>
            <person name="Ladd B."/>
            <person name="Jarett J.K."/>
            <person name="Geller-Mcgrath D.E."/>
            <person name="Sieber C.M.K."/>
            <person name="Emerson J.B."/>
            <person name="Anantharaman K."/>
            <person name="Thomas B.C."/>
            <person name="Malmstrom R."/>
            <person name="Stieglmeier M."/>
            <person name="Klingl A."/>
            <person name="Woyke T."/>
            <person name="Ryan C.M."/>
            <person name="Banfield J.F."/>
        </authorList>
    </citation>
    <scope>NUCLEOTIDE SEQUENCE [LARGE SCALE GENOMIC DNA]</scope>
</reference>
<evidence type="ECO:0000313" key="1">
    <source>
        <dbReference type="EMBL" id="PJE72776.1"/>
    </source>
</evidence>
<evidence type="ECO:0000313" key="2">
    <source>
        <dbReference type="Proteomes" id="UP000230603"/>
    </source>
</evidence>
<dbReference type="EMBL" id="PFEP01000042">
    <property type="protein sequence ID" value="PJE72776.1"/>
    <property type="molecule type" value="Genomic_DNA"/>
</dbReference>
<sequence length="245" mass="29384">MVFKENHNKEKGWIQLWRKIRESEIWEQEPWRLKTWLWMILEANHDEIERFGRKLKRGQLYVNRIEDLCKVVRWNKGFVYKMPTVEAMKQFWKWLRKKGMVDTKKTTRGTIITILNYGEYQDIKKTYVDTIADTNIDTTQTPMTPQDRQPLKQLNKHDSAKASLPIREIISFFRSQVREKRGFEPEISWAKDGNLVKQRLKKYTSEQLKDLVAWYLESKHSERLGVSLATCLSAFIINLWLEDTT</sequence>
<dbReference type="Proteomes" id="UP000230603">
    <property type="component" value="Unassembled WGS sequence"/>
</dbReference>